<dbReference type="InterPro" id="IPR005956">
    <property type="entry name" value="4OHPhenylPyrv_dOase"/>
</dbReference>
<dbReference type="InterPro" id="IPR029068">
    <property type="entry name" value="Glyas_Bleomycin-R_OHBP_Dase"/>
</dbReference>
<dbReference type="EMBL" id="AWUE01017377">
    <property type="protein sequence ID" value="OMO87184.1"/>
    <property type="molecule type" value="Genomic_DNA"/>
</dbReference>
<evidence type="ECO:0000313" key="6">
    <source>
        <dbReference type="Proteomes" id="UP000187203"/>
    </source>
</evidence>
<sequence length="91" mass="10638">MSKNIFKTLREIRKRSFARGFEFMSTPPATYYKNLKNMAGDVLSDEHIKECEELGILVDRDDQGTLLQIFTNLENWIESNLSSLNRKPKVR</sequence>
<dbReference type="PANTHER" id="PTHR11959:SF1">
    <property type="entry name" value="4-HYDROXYPHENYLPYRUVATE DIOXYGENASE"/>
    <property type="match status" value="1"/>
</dbReference>
<evidence type="ECO:0000256" key="1">
    <source>
        <dbReference type="ARBA" id="ARBA00005162"/>
    </source>
</evidence>
<evidence type="ECO:0000256" key="4">
    <source>
        <dbReference type="ARBA" id="ARBA00023232"/>
    </source>
</evidence>
<evidence type="ECO:0000256" key="2">
    <source>
        <dbReference type="ARBA" id="ARBA00013222"/>
    </source>
</evidence>
<dbReference type="GO" id="GO:0006572">
    <property type="term" value="P:L-tyrosine catabolic process"/>
    <property type="evidence" value="ECO:0007669"/>
    <property type="project" value="UniProtKB-KW"/>
</dbReference>
<name>A0A1R3IXA1_9ROSI</name>
<reference evidence="6" key="1">
    <citation type="submission" date="2013-09" db="EMBL/GenBank/DDBJ databases">
        <title>Corchorus olitorius genome sequencing.</title>
        <authorList>
            <person name="Alam M."/>
            <person name="Haque M.S."/>
            <person name="Islam M.S."/>
            <person name="Emdad E.M."/>
            <person name="Islam M.M."/>
            <person name="Ahmed B."/>
            <person name="Halim A."/>
            <person name="Hossen Q.M.M."/>
            <person name="Hossain M.Z."/>
            <person name="Ahmed R."/>
            <person name="Khan M.M."/>
            <person name="Islam R."/>
            <person name="Rashid M.M."/>
            <person name="Khan S.A."/>
            <person name="Rahman M.S."/>
            <person name="Alam M."/>
            <person name="Yahiya A.S."/>
            <person name="Khan M.S."/>
            <person name="Azam M.S."/>
            <person name="Haque T."/>
            <person name="Lashkar M.Z.H."/>
            <person name="Akhand A.I."/>
            <person name="Morshed G."/>
            <person name="Roy S."/>
            <person name="Uddin K.S."/>
            <person name="Rabeya T."/>
            <person name="Hossain A.S."/>
            <person name="Chowdhury A."/>
            <person name="Snigdha A.R."/>
            <person name="Mortoza M.S."/>
            <person name="Matin S.A."/>
            <person name="Hoque S.M.E."/>
            <person name="Islam M.K."/>
            <person name="Roy D.K."/>
            <person name="Haider R."/>
            <person name="Moosa M.M."/>
            <person name="Elias S.M."/>
            <person name="Hasan A.M."/>
            <person name="Jahan S."/>
            <person name="Shafiuddin M."/>
            <person name="Mahmood N."/>
            <person name="Shommy N.S."/>
        </authorList>
    </citation>
    <scope>NUCLEOTIDE SEQUENCE [LARGE SCALE GENOMIC DNA]</scope>
    <source>
        <strain evidence="6">cv. O-4</strain>
    </source>
</reference>
<dbReference type="GO" id="GO:0006559">
    <property type="term" value="P:L-phenylalanine catabolic process"/>
    <property type="evidence" value="ECO:0007669"/>
    <property type="project" value="UniProtKB-KW"/>
</dbReference>
<dbReference type="GO" id="GO:0003868">
    <property type="term" value="F:4-hydroxyphenylpyruvate dioxygenase activity"/>
    <property type="evidence" value="ECO:0007669"/>
    <property type="project" value="UniProtKB-EC"/>
</dbReference>
<dbReference type="Gene3D" id="3.10.180.10">
    <property type="entry name" value="2,3-Dihydroxybiphenyl 1,2-Dioxygenase, domain 1"/>
    <property type="match status" value="1"/>
</dbReference>
<organism evidence="5 6">
    <name type="scientific">Corchorus olitorius</name>
    <dbReference type="NCBI Taxonomy" id="93759"/>
    <lineage>
        <taxon>Eukaryota</taxon>
        <taxon>Viridiplantae</taxon>
        <taxon>Streptophyta</taxon>
        <taxon>Embryophyta</taxon>
        <taxon>Tracheophyta</taxon>
        <taxon>Spermatophyta</taxon>
        <taxon>Magnoliopsida</taxon>
        <taxon>eudicotyledons</taxon>
        <taxon>Gunneridae</taxon>
        <taxon>Pentapetalae</taxon>
        <taxon>rosids</taxon>
        <taxon>malvids</taxon>
        <taxon>Malvales</taxon>
        <taxon>Malvaceae</taxon>
        <taxon>Grewioideae</taxon>
        <taxon>Apeibeae</taxon>
        <taxon>Corchorus</taxon>
    </lineage>
</organism>
<dbReference type="OrthoDB" id="414569at2759"/>
<dbReference type="PANTHER" id="PTHR11959">
    <property type="entry name" value="4-HYDROXYPHENYLPYRUVATE DIOXYGENASE"/>
    <property type="match status" value="1"/>
</dbReference>
<dbReference type="EC" id="1.13.11.27" evidence="2"/>
<dbReference type="SUPFAM" id="SSF54593">
    <property type="entry name" value="Glyoxalase/Bleomycin resistance protein/Dihydroxybiphenyl dioxygenase"/>
    <property type="match status" value="1"/>
</dbReference>
<dbReference type="AlphaFoldDB" id="A0A1R3IXA1"/>
<comment type="caution">
    <text evidence="5">The sequence shown here is derived from an EMBL/GenBank/DDBJ whole genome shotgun (WGS) entry which is preliminary data.</text>
</comment>
<keyword evidence="4" id="KW-0585">Phenylalanine catabolism</keyword>
<accession>A0A1R3IXA1</accession>
<evidence type="ECO:0000256" key="3">
    <source>
        <dbReference type="ARBA" id="ARBA00022878"/>
    </source>
</evidence>
<proteinExistence type="predicted"/>
<evidence type="ECO:0000313" key="5">
    <source>
        <dbReference type="EMBL" id="OMO87184.1"/>
    </source>
</evidence>
<protein>
    <recommendedName>
        <fullName evidence="2">4-hydroxyphenylpyruvate dioxygenase</fullName>
        <ecNumber evidence="2">1.13.11.27</ecNumber>
    </recommendedName>
</protein>
<keyword evidence="3" id="KW-0828">Tyrosine catabolism</keyword>
<dbReference type="Proteomes" id="UP000187203">
    <property type="component" value="Unassembled WGS sequence"/>
</dbReference>
<gene>
    <name evidence="5" type="ORF">COLO4_20758</name>
</gene>
<keyword evidence="5" id="KW-0223">Dioxygenase</keyword>
<keyword evidence="5" id="KW-0560">Oxidoreductase</keyword>
<keyword evidence="6" id="KW-1185">Reference proteome</keyword>
<comment type="pathway">
    <text evidence="1">Amino-acid degradation; L-phenylalanine degradation; acetoacetate and fumarate from L-phenylalanine: step 3/6.</text>
</comment>
<dbReference type="STRING" id="93759.A0A1R3IXA1"/>